<feature type="signal peptide" evidence="3">
    <location>
        <begin position="1"/>
        <end position="18"/>
    </location>
</feature>
<evidence type="ECO:0000259" key="4">
    <source>
        <dbReference type="Pfam" id="PF03033"/>
    </source>
</evidence>
<dbReference type="Gene3D" id="3.40.50.2000">
    <property type="entry name" value="Glycogen Phosphorylase B"/>
    <property type="match status" value="2"/>
</dbReference>
<feature type="domain" description="Glycosyltransferase family 28 N-terminal" evidence="4">
    <location>
        <begin position="80"/>
        <end position="213"/>
    </location>
</feature>
<evidence type="ECO:0000313" key="6">
    <source>
        <dbReference type="EMBL" id="PLW07285.1"/>
    </source>
</evidence>
<dbReference type="GO" id="GO:0005975">
    <property type="term" value="P:carbohydrate metabolic process"/>
    <property type="evidence" value="ECO:0007669"/>
    <property type="project" value="InterPro"/>
</dbReference>
<feature type="domain" description="Erythromycin biosynthesis protein CIII-like C-terminal" evidence="5">
    <location>
        <begin position="414"/>
        <end position="503"/>
    </location>
</feature>
<dbReference type="PANTHER" id="PTHR48050:SF25">
    <property type="entry name" value="STEROL 3-BETA-GLUCOSYLTRANSFERASE"/>
    <property type="match status" value="1"/>
</dbReference>
<dbReference type="OrthoDB" id="2506681at2759"/>
<dbReference type="GO" id="GO:0016125">
    <property type="term" value="P:sterol metabolic process"/>
    <property type="evidence" value="ECO:0007669"/>
    <property type="project" value="TreeGrafter"/>
</dbReference>
<dbReference type="FunFam" id="3.40.50.2000:FF:000029">
    <property type="entry name" value="Sterol 3-beta-glucosyltransferase"/>
    <property type="match status" value="1"/>
</dbReference>
<dbReference type="InterPro" id="IPR010610">
    <property type="entry name" value="EryCIII-like_C"/>
</dbReference>
<name>A0A2N5S213_9BASI</name>
<feature type="compositionally biased region" description="Low complexity" evidence="2">
    <location>
        <begin position="389"/>
        <end position="401"/>
    </location>
</feature>
<keyword evidence="7" id="KW-1185">Reference proteome</keyword>
<dbReference type="CDD" id="cd03784">
    <property type="entry name" value="GT1_Gtf-like"/>
    <property type="match status" value="1"/>
</dbReference>
<dbReference type="EMBL" id="PGCJ01001239">
    <property type="protein sequence ID" value="PLW07285.1"/>
    <property type="molecule type" value="Genomic_DNA"/>
</dbReference>
<protein>
    <submittedName>
        <fullName evidence="6">Uncharacterized protein</fullName>
    </submittedName>
</protein>
<dbReference type="InterPro" id="IPR004276">
    <property type="entry name" value="GlycoTrans_28_N"/>
</dbReference>
<feature type="chain" id="PRO_5014866057" evidence="3">
    <location>
        <begin position="19"/>
        <end position="805"/>
    </location>
</feature>
<reference evidence="6 7" key="1">
    <citation type="submission" date="2017-11" db="EMBL/GenBank/DDBJ databases">
        <title>De novo assembly and phasing of dikaryotic genomes from two isolates of Puccinia coronata f. sp. avenae, the causal agent of oat crown rust.</title>
        <authorList>
            <person name="Miller M.E."/>
            <person name="Zhang Y."/>
            <person name="Omidvar V."/>
            <person name="Sperschneider J."/>
            <person name="Schwessinger B."/>
            <person name="Raley C."/>
            <person name="Palmer J.M."/>
            <person name="Garnica D."/>
            <person name="Upadhyaya N."/>
            <person name="Rathjen J."/>
            <person name="Taylor J.M."/>
            <person name="Park R.F."/>
            <person name="Dodds P.N."/>
            <person name="Hirsch C.D."/>
            <person name="Kianian S.F."/>
            <person name="Figueroa M."/>
        </authorList>
    </citation>
    <scope>NUCLEOTIDE SEQUENCE [LARGE SCALE GENOMIC DNA]</scope>
    <source>
        <strain evidence="6">12NC29</strain>
    </source>
</reference>
<dbReference type="InterPro" id="IPR002213">
    <property type="entry name" value="UDP_glucos_trans"/>
</dbReference>
<accession>A0A2N5S213</accession>
<dbReference type="InterPro" id="IPR050426">
    <property type="entry name" value="Glycosyltransferase_28"/>
</dbReference>
<keyword evidence="1" id="KW-0808">Transferase</keyword>
<dbReference type="Pfam" id="PF03033">
    <property type="entry name" value="Glyco_transf_28"/>
    <property type="match status" value="1"/>
</dbReference>
<dbReference type="Pfam" id="PF06722">
    <property type="entry name" value="EryCIII-like_C"/>
    <property type="match status" value="1"/>
</dbReference>
<evidence type="ECO:0000256" key="1">
    <source>
        <dbReference type="ARBA" id="ARBA00022679"/>
    </source>
</evidence>
<dbReference type="GO" id="GO:0016906">
    <property type="term" value="F:sterol 3-beta-glucosyltransferase activity"/>
    <property type="evidence" value="ECO:0007669"/>
    <property type="project" value="UniProtKB-ARBA"/>
</dbReference>
<dbReference type="AlphaFoldDB" id="A0A2N5S213"/>
<comment type="caution">
    <text evidence="6">The sequence shown here is derived from an EMBL/GenBank/DDBJ whole genome shotgun (WGS) entry which is preliminary data.</text>
</comment>
<evidence type="ECO:0000259" key="5">
    <source>
        <dbReference type="Pfam" id="PF06722"/>
    </source>
</evidence>
<dbReference type="STRING" id="200324.A0A2N5S213"/>
<dbReference type="Proteomes" id="UP000235388">
    <property type="component" value="Unassembled WGS sequence"/>
</dbReference>
<evidence type="ECO:0000256" key="3">
    <source>
        <dbReference type="SAM" id="SignalP"/>
    </source>
</evidence>
<gene>
    <name evidence="6" type="ORF">PCANC_23873</name>
</gene>
<dbReference type="PANTHER" id="PTHR48050">
    <property type="entry name" value="STEROL 3-BETA-GLUCOSYLTRANSFERASE"/>
    <property type="match status" value="1"/>
</dbReference>
<evidence type="ECO:0000313" key="7">
    <source>
        <dbReference type="Proteomes" id="UP000235388"/>
    </source>
</evidence>
<evidence type="ECO:0000256" key="2">
    <source>
        <dbReference type="SAM" id="MobiDB-lite"/>
    </source>
</evidence>
<sequence>MFMKVLLLFGLLSASASGQLTSLRAAGESSSLSRSFSDVAHSQPVLKAPPEPELRRSKTTVDSARSAIDLHQNAPGPMRITCLTIGTRGDVQPYIALCQQLNELGHTCSIATHDKFKDWILESGIGFRSVAGDPEELIKHCTEHRMSPSFWWNGKKTFGPWFDQLLESSWAASKDTDLLIESPSTMVGVHVAQGRNIPYIRAFTMPWTKTASYPHAMTAMRQNWGGWVNKLSYKLFDRLTWLLIRDKVNLWREKQLGLQSTTLAELRLSEVPFLYNFSPSVLPKPSDWGDHVHVTGYWFIKKKKEANVPEGLKEAIDKAKARGMKIAYIGFGSIIVPDPPKMTDAVIGAVEESKVFTIISGGWTAGASEGSKKGEKANTVPDATRPTTAASKEAVEKAQAQAKKDGDASKESMKAMIGARPESMFYVDSVPHEWLFPRIDAALHHGGAGTTAASIRAGIPTLIKPFFGDQTLWAQSVEHQGVGVHVKSLEKEDILHALVEATTNEDMIIAAKELGKRVDSERGVDTAIQLIYDSMEYSRALIQETRAANLAKPATYVSRRMKKLEQMRSQFARLVEELTFHRFWGLLINLGKRHPNKSEPASSPDTSPVVSKIIKPYPILLARLLGGPVQACSTTSSPSSSSASRYSLVPSRREITPRRAGASLYQPMEELGASRYPLAEELLLGELVQLTSLYQLAGGNDVLPPDKTGCPNNGLDFCWDRQTRLKIAGGILGPYPPGHHGPSDVYIQLLWVPPARRVSQSLAGRFLRKLSTGLYLATGRVNGFRRKRLQPKKLFINNNLKAIQL</sequence>
<organism evidence="6 7">
    <name type="scientific">Puccinia coronata f. sp. avenae</name>
    <dbReference type="NCBI Taxonomy" id="200324"/>
    <lineage>
        <taxon>Eukaryota</taxon>
        <taxon>Fungi</taxon>
        <taxon>Dikarya</taxon>
        <taxon>Basidiomycota</taxon>
        <taxon>Pucciniomycotina</taxon>
        <taxon>Pucciniomycetes</taxon>
        <taxon>Pucciniales</taxon>
        <taxon>Pucciniaceae</taxon>
        <taxon>Puccinia</taxon>
    </lineage>
</organism>
<feature type="region of interest" description="Disordered" evidence="2">
    <location>
        <begin position="367"/>
        <end position="409"/>
    </location>
</feature>
<proteinExistence type="predicted"/>
<keyword evidence="3" id="KW-0732">Signal</keyword>
<dbReference type="SUPFAM" id="SSF53756">
    <property type="entry name" value="UDP-Glycosyltransferase/glycogen phosphorylase"/>
    <property type="match status" value="1"/>
</dbReference>